<dbReference type="GO" id="GO:0044781">
    <property type="term" value="P:bacterial-type flagellum organization"/>
    <property type="evidence" value="ECO:0007669"/>
    <property type="project" value="UniProtKB-UniRule"/>
</dbReference>
<comment type="similarity">
    <text evidence="6 7">Belongs to the FliO/MopB family.</text>
</comment>
<dbReference type="GO" id="GO:0009425">
    <property type="term" value="C:bacterial-type flagellum basal body"/>
    <property type="evidence" value="ECO:0007669"/>
    <property type="project" value="UniProtKB-SubCell"/>
</dbReference>
<feature type="chain" id="PRO_5011599659" description="Flagellar protein" evidence="8">
    <location>
        <begin position="20"/>
        <end position="150"/>
    </location>
</feature>
<keyword evidence="8" id="KW-0732">Signal</keyword>
<reference evidence="9 10" key="1">
    <citation type="submission" date="2016-10" db="EMBL/GenBank/DDBJ databases">
        <authorList>
            <person name="de Groot N.N."/>
        </authorList>
    </citation>
    <scope>NUCLEOTIDE SEQUENCE [LARGE SCALE GENOMIC DNA]</scope>
    <source>
        <strain evidence="9 10">Nm22</strain>
    </source>
</reference>
<dbReference type="STRING" id="917.SAMN05216326_101132"/>
<keyword evidence="9" id="KW-0969">Cilium</keyword>
<feature type="transmembrane region" description="Helical" evidence="7">
    <location>
        <begin position="37"/>
        <end position="59"/>
    </location>
</feature>
<gene>
    <name evidence="9" type="ORF">SAMN05216325_12120</name>
</gene>
<evidence type="ECO:0000256" key="5">
    <source>
        <dbReference type="ARBA" id="ARBA00023143"/>
    </source>
</evidence>
<evidence type="ECO:0000256" key="2">
    <source>
        <dbReference type="ARBA" id="ARBA00022692"/>
    </source>
</evidence>
<protein>
    <recommendedName>
        <fullName evidence="7">Flagellar protein</fullName>
    </recommendedName>
</protein>
<comment type="subcellular location">
    <subcellularLocation>
        <location evidence="7">Cell membrane</location>
    </subcellularLocation>
    <subcellularLocation>
        <location evidence="7">Bacterial flagellum basal body</location>
    </subcellularLocation>
</comment>
<evidence type="ECO:0000256" key="1">
    <source>
        <dbReference type="ARBA" id="ARBA00022475"/>
    </source>
</evidence>
<evidence type="ECO:0000313" key="10">
    <source>
        <dbReference type="Proteomes" id="UP000199459"/>
    </source>
</evidence>
<dbReference type="Proteomes" id="UP000199459">
    <property type="component" value="Unassembled WGS sequence"/>
</dbReference>
<evidence type="ECO:0000256" key="4">
    <source>
        <dbReference type="ARBA" id="ARBA00023136"/>
    </source>
</evidence>
<accession>A0A1H8H437</accession>
<keyword evidence="9" id="KW-0282">Flagellum</keyword>
<dbReference type="AlphaFoldDB" id="A0A1H8H437"/>
<dbReference type="NCBIfam" id="TIGR03500">
    <property type="entry name" value="FliO_TIGR"/>
    <property type="match status" value="1"/>
</dbReference>
<dbReference type="OrthoDB" id="9182371at2"/>
<keyword evidence="2 7" id="KW-0812">Transmembrane</keyword>
<evidence type="ECO:0000256" key="6">
    <source>
        <dbReference type="ARBA" id="ARBA00037937"/>
    </source>
</evidence>
<keyword evidence="1 7" id="KW-1003">Cell membrane</keyword>
<evidence type="ECO:0000256" key="3">
    <source>
        <dbReference type="ARBA" id="ARBA00022989"/>
    </source>
</evidence>
<sequence>MLKHFCLFLVLTCPLAAFAEAETKVPSHPESVIAAESITKMITGLLLVLAVIVVAAWLLKRFGNVRTAATGHIKVVAAASIGQRERVVIVEVGDTRLVLGVAPGHINTLHRMAASPPQATEQASGKSGEQFSKVLDNRISQADSQTRDCG</sequence>
<dbReference type="RefSeq" id="WP_090633728.1">
    <property type="nucleotide sequence ID" value="NZ_FOCP01000021.1"/>
</dbReference>
<dbReference type="InterPro" id="IPR022781">
    <property type="entry name" value="Flagellar_biosynth_FliO"/>
</dbReference>
<evidence type="ECO:0000256" key="8">
    <source>
        <dbReference type="SAM" id="SignalP"/>
    </source>
</evidence>
<keyword evidence="5 7" id="KW-0975">Bacterial flagellum</keyword>
<evidence type="ECO:0000256" key="7">
    <source>
        <dbReference type="RuleBase" id="RU362064"/>
    </source>
</evidence>
<organism evidence="9 10">
    <name type="scientific">Nitrosomonas marina</name>
    <dbReference type="NCBI Taxonomy" id="917"/>
    <lineage>
        <taxon>Bacteria</taxon>
        <taxon>Pseudomonadati</taxon>
        <taxon>Pseudomonadota</taxon>
        <taxon>Betaproteobacteria</taxon>
        <taxon>Nitrosomonadales</taxon>
        <taxon>Nitrosomonadaceae</taxon>
        <taxon>Nitrosomonas</taxon>
    </lineage>
</organism>
<dbReference type="PANTHER" id="PTHR38766:SF1">
    <property type="entry name" value="FLAGELLAR PROTEIN FLIO"/>
    <property type="match status" value="1"/>
</dbReference>
<dbReference type="InterPro" id="IPR052205">
    <property type="entry name" value="FliO/MopB"/>
</dbReference>
<name>A0A1H8H437_9PROT</name>
<feature type="signal peptide" evidence="8">
    <location>
        <begin position="1"/>
        <end position="19"/>
    </location>
</feature>
<dbReference type="Pfam" id="PF04347">
    <property type="entry name" value="FliO"/>
    <property type="match status" value="1"/>
</dbReference>
<dbReference type="GO" id="GO:0005886">
    <property type="term" value="C:plasma membrane"/>
    <property type="evidence" value="ECO:0007669"/>
    <property type="project" value="UniProtKB-SubCell"/>
</dbReference>
<keyword evidence="4 7" id="KW-0472">Membrane</keyword>
<dbReference type="EMBL" id="FOCP01000021">
    <property type="protein sequence ID" value="SEN50258.1"/>
    <property type="molecule type" value="Genomic_DNA"/>
</dbReference>
<proteinExistence type="inferred from homology"/>
<dbReference type="PANTHER" id="PTHR38766">
    <property type="entry name" value="FLAGELLAR PROTEIN FLIO"/>
    <property type="match status" value="1"/>
</dbReference>
<keyword evidence="9" id="KW-0966">Cell projection</keyword>
<keyword evidence="3 7" id="KW-1133">Transmembrane helix</keyword>
<evidence type="ECO:0000313" key="9">
    <source>
        <dbReference type="EMBL" id="SEN50258.1"/>
    </source>
</evidence>